<gene>
    <name evidence="1" type="ORF">AYY17_14445</name>
</gene>
<evidence type="ECO:0000313" key="1">
    <source>
        <dbReference type="EMBL" id="OBU10725.1"/>
    </source>
</evidence>
<dbReference type="AlphaFoldDB" id="A0A1B8HMQ8"/>
<comment type="caution">
    <text evidence="1">The sequence shown here is derived from an EMBL/GenBank/DDBJ whole genome shotgun (WGS) entry which is preliminary data.</text>
</comment>
<proteinExistence type="predicted"/>
<sequence>MTVPHPPQSPARAAGILFTKTEHEALDMQHLTWIEQQTGAPINVCGILLVVTLHDPASTHPQ</sequence>
<protein>
    <submittedName>
        <fullName evidence="1">Uncharacterized protein</fullName>
    </submittedName>
</protein>
<evidence type="ECO:0000313" key="2">
    <source>
        <dbReference type="Proteomes" id="UP000092247"/>
    </source>
</evidence>
<accession>A0A1B8HMQ8</accession>
<organism evidence="1 2">
    <name type="scientific">Morganella psychrotolerans</name>
    <dbReference type="NCBI Taxonomy" id="368603"/>
    <lineage>
        <taxon>Bacteria</taxon>
        <taxon>Pseudomonadati</taxon>
        <taxon>Pseudomonadota</taxon>
        <taxon>Gammaproteobacteria</taxon>
        <taxon>Enterobacterales</taxon>
        <taxon>Morganellaceae</taxon>
        <taxon>Morganella</taxon>
    </lineage>
</organism>
<dbReference type="Proteomes" id="UP000092247">
    <property type="component" value="Unassembled WGS sequence"/>
</dbReference>
<dbReference type="EMBL" id="LZEX01000002">
    <property type="protein sequence ID" value="OBU10725.1"/>
    <property type="molecule type" value="Genomic_DNA"/>
</dbReference>
<reference evidence="1 2" key="1">
    <citation type="submission" date="2016-06" db="EMBL/GenBank/DDBJ databases">
        <authorList>
            <person name="Kjaerup R.B."/>
            <person name="Dalgaard T.S."/>
            <person name="Juul-Madsen H.R."/>
        </authorList>
    </citation>
    <scope>NUCLEOTIDE SEQUENCE [LARGE SCALE GENOMIC DNA]</scope>
    <source>
        <strain evidence="1 2">GCSL-Mp3</strain>
    </source>
</reference>
<name>A0A1B8HMQ8_9GAMM</name>